<dbReference type="EMBL" id="VDEP01000175">
    <property type="protein sequence ID" value="KAA1125796.1"/>
    <property type="molecule type" value="Genomic_DNA"/>
</dbReference>
<accession>A0A5B0RJ05</accession>
<sequence length="104" mass="11722">MVNEPGRLGSFSWTRKQTGTRQDIFQPSFTFRLQPGLFHSESDRQPAWTPPRASRGLNNFERTRSTDHSEAGIRPSSILGWKKSCDSESGPYILQFLVAPLVLG</sequence>
<feature type="region of interest" description="Disordered" evidence="1">
    <location>
        <begin position="40"/>
        <end position="72"/>
    </location>
</feature>
<evidence type="ECO:0000313" key="2">
    <source>
        <dbReference type="EMBL" id="KAA1125796.1"/>
    </source>
</evidence>
<dbReference type="Proteomes" id="UP000325313">
    <property type="component" value="Unassembled WGS sequence"/>
</dbReference>
<organism evidence="2 3">
    <name type="scientific">Puccinia graminis f. sp. tritici</name>
    <dbReference type="NCBI Taxonomy" id="56615"/>
    <lineage>
        <taxon>Eukaryota</taxon>
        <taxon>Fungi</taxon>
        <taxon>Dikarya</taxon>
        <taxon>Basidiomycota</taxon>
        <taxon>Pucciniomycotina</taxon>
        <taxon>Pucciniomycetes</taxon>
        <taxon>Pucciniales</taxon>
        <taxon>Pucciniaceae</taxon>
        <taxon>Puccinia</taxon>
    </lineage>
</organism>
<evidence type="ECO:0000256" key="1">
    <source>
        <dbReference type="SAM" id="MobiDB-lite"/>
    </source>
</evidence>
<proteinExistence type="predicted"/>
<feature type="compositionally biased region" description="Basic and acidic residues" evidence="1">
    <location>
        <begin position="61"/>
        <end position="71"/>
    </location>
</feature>
<name>A0A5B0RJ05_PUCGR</name>
<protein>
    <submittedName>
        <fullName evidence="2">Uncharacterized protein</fullName>
    </submittedName>
</protein>
<comment type="caution">
    <text evidence="2">The sequence shown here is derived from an EMBL/GenBank/DDBJ whole genome shotgun (WGS) entry which is preliminary data.</text>
</comment>
<reference evidence="2 3" key="1">
    <citation type="submission" date="2019-05" db="EMBL/GenBank/DDBJ databases">
        <title>Emergence of the Ug99 lineage of the wheat stem rust pathogen through somatic hybridization.</title>
        <authorList>
            <person name="Li F."/>
            <person name="Upadhyaya N.M."/>
            <person name="Sperschneider J."/>
            <person name="Matny O."/>
            <person name="Nguyen-Phuc H."/>
            <person name="Mago R."/>
            <person name="Raley C."/>
            <person name="Miller M.E."/>
            <person name="Silverstein K.A.T."/>
            <person name="Henningsen E."/>
            <person name="Hirsch C.D."/>
            <person name="Visser B."/>
            <person name="Pretorius Z.A."/>
            <person name="Steffenson B.J."/>
            <person name="Schwessinger B."/>
            <person name="Dodds P.N."/>
            <person name="Figueroa M."/>
        </authorList>
    </citation>
    <scope>NUCLEOTIDE SEQUENCE [LARGE SCALE GENOMIC DNA]</scope>
    <source>
        <strain evidence="2 3">Ug99</strain>
    </source>
</reference>
<gene>
    <name evidence="2" type="ORF">PGTUg99_020854</name>
</gene>
<evidence type="ECO:0000313" key="3">
    <source>
        <dbReference type="Proteomes" id="UP000325313"/>
    </source>
</evidence>
<dbReference type="AlphaFoldDB" id="A0A5B0RJ05"/>